<dbReference type="EMBL" id="CVRI01000047">
    <property type="protein sequence ID" value="CRK97458.1"/>
    <property type="molecule type" value="Genomic_DNA"/>
</dbReference>
<reference evidence="1 2" key="1">
    <citation type="submission" date="2015-04" db="EMBL/GenBank/DDBJ databases">
        <authorList>
            <person name="Syromyatnikov M.Y."/>
            <person name="Popov V.N."/>
        </authorList>
    </citation>
    <scope>NUCLEOTIDE SEQUENCE [LARGE SCALE GENOMIC DNA]</scope>
</reference>
<organism evidence="1 2">
    <name type="scientific">Clunio marinus</name>
    <dbReference type="NCBI Taxonomy" id="568069"/>
    <lineage>
        <taxon>Eukaryota</taxon>
        <taxon>Metazoa</taxon>
        <taxon>Ecdysozoa</taxon>
        <taxon>Arthropoda</taxon>
        <taxon>Hexapoda</taxon>
        <taxon>Insecta</taxon>
        <taxon>Pterygota</taxon>
        <taxon>Neoptera</taxon>
        <taxon>Endopterygota</taxon>
        <taxon>Diptera</taxon>
        <taxon>Nematocera</taxon>
        <taxon>Chironomoidea</taxon>
        <taxon>Chironomidae</taxon>
        <taxon>Clunio</taxon>
    </lineage>
</organism>
<evidence type="ECO:0000313" key="2">
    <source>
        <dbReference type="Proteomes" id="UP000183832"/>
    </source>
</evidence>
<protein>
    <submittedName>
        <fullName evidence="1">CLUMA_CG010847, isoform A</fullName>
    </submittedName>
</protein>
<gene>
    <name evidence="1" type="ORF">CLUMA_CG010847</name>
</gene>
<keyword evidence="2" id="KW-1185">Reference proteome</keyword>
<accession>A0A1J1ICH6</accession>
<dbReference type="Proteomes" id="UP000183832">
    <property type="component" value="Unassembled WGS sequence"/>
</dbReference>
<evidence type="ECO:0000313" key="1">
    <source>
        <dbReference type="EMBL" id="CRK97458.1"/>
    </source>
</evidence>
<sequence>MKQKSEIDCVVESRNSSQEFIKEYIRSRTLALKRTENITKYCRHHHKETDRETKIISRFETCYYVLHLERSRFGSVLKFTLDPRKVFQSSGSNNLSFDLEVVCKMAYLKPFFKKTA</sequence>
<name>A0A1J1ICH6_9DIPT</name>
<proteinExistence type="predicted"/>
<dbReference type="AlphaFoldDB" id="A0A1J1ICH6"/>